<sequence>MQNRIRLGSAIHQVWKRHSPDLLMEYFLMEERRMLIFKFPDRELRSISSDQFLPVQQGSQTRDDLFALLTLKDIELL</sequence>
<proteinExistence type="predicted"/>
<dbReference type="EMBL" id="KZ502946">
    <property type="protein sequence ID" value="PKU70138.1"/>
    <property type="molecule type" value="Genomic_DNA"/>
</dbReference>
<protein>
    <submittedName>
        <fullName evidence="1">Uncharacterized protein</fullName>
    </submittedName>
</protein>
<reference evidence="1 2" key="2">
    <citation type="journal article" date="2017" name="Nature">
        <title>The Apostasia genome and the evolution of orchids.</title>
        <authorList>
            <person name="Zhang G.Q."/>
            <person name="Liu K.W."/>
            <person name="Li Z."/>
            <person name="Lohaus R."/>
            <person name="Hsiao Y.Y."/>
            <person name="Niu S.C."/>
            <person name="Wang J.Y."/>
            <person name="Lin Y.C."/>
            <person name="Xu Q."/>
            <person name="Chen L.J."/>
            <person name="Yoshida K."/>
            <person name="Fujiwara S."/>
            <person name="Wang Z.W."/>
            <person name="Zhang Y.Q."/>
            <person name="Mitsuda N."/>
            <person name="Wang M."/>
            <person name="Liu G.H."/>
            <person name="Pecoraro L."/>
            <person name="Huang H.X."/>
            <person name="Xiao X.J."/>
            <person name="Lin M."/>
            <person name="Wu X.Y."/>
            <person name="Wu W.L."/>
            <person name="Chen Y.Y."/>
            <person name="Chang S.B."/>
            <person name="Sakamoto S."/>
            <person name="Ohme-Takagi M."/>
            <person name="Yagi M."/>
            <person name="Zeng S.J."/>
            <person name="Shen C.Y."/>
            <person name="Yeh C.M."/>
            <person name="Luo Y.B."/>
            <person name="Tsai W.C."/>
            <person name="Van de Peer Y."/>
            <person name="Liu Z.J."/>
        </authorList>
    </citation>
    <scope>NUCLEOTIDE SEQUENCE [LARGE SCALE GENOMIC DNA]</scope>
    <source>
        <tissue evidence="1">The whole plant</tissue>
    </source>
</reference>
<dbReference type="Proteomes" id="UP000233837">
    <property type="component" value="Unassembled WGS sequence"/>
</dbReference>
<gene>
    <name evidence="1" type="ORF">MA16_Dca010258</name>
</gene>
<organism evidence="1 2">
    <name type="scientific">Dendrobium catenatum</name>
    <dbReference type="NCBI Taxonomy" id="906689"/>
    <lineage>
        <taxon>Eukaryota</taxon>
        <taxon>Viridiplantae</taxon>
        <taxon>Streptophyta</taxon>
        <taxon>Embryophyta</taxon>
        <taxon>Tracheophyta</taxon>
        <taxon>Spermatophyta</taxon>
        <taxon>Magnoliopsida</taxon>
        <taxon>Liliopsida</taxon>
        <taxon>Asparagales</taxon>
        <taxon>Orchidaceae</taxon>
        <taxon>Epidendroideae</taxon>
        <taxon>Malaxideae</taxon>
        <taxon>Dendrobiinae</taxon>
        <taxon>Dendrobium</taxon>
    </lineage>
</organism>
<evidence type="ECO:0000313" key="1">
    <source>
        <dbReference type="EMBL" id="PKU70138.1"/>
    </source>
</evidence>
<dbReference type="AlphaFoldDB" id="A0A2I0W3C1"/>
<keyword evidence="2" id="KW-1185">Reference proteome</keyword>
<name>A0A2I0W3C1_9ASPA</name>
<reference evidence="1 2" key="1">
    <citation type="journal article" date="2016" name="Sci. Rep.">
        <title>The Dendrobium catenatum Lindl. genome sequence provides insights into polysaccharide synthase, floral development and adaptive evolution.</title>
        <authorList>
            <person name="Zhang G.Q."/>
            <person name="Xu Q."/>
            <person name="Bian C."/>
            <person name="Tsai W.C."/>
            <person name="Yeh C.M."/>
            <person name="Liu K.W."/>
            <person name="Yoshida K."/>
            <person name="Zhang L.S."/>
            <person name="Chang S.B."/>
            <person name="Chen F."/>
            <person name="Shi Y."/>
            <person name="Su Y.Y."/>
            <person name="Zhang Y.Q."/>
            <person name="Chen L.J."/>
            <person name="Yin Y."/>
            <person name="Lin M."/>
            <person name="Huang H."/>
            <person name="Deng H."/>
            <person name="Wang Z.W."/>
            <person name="Zhu S.L."/>
            <person name="Zhao X."/>
            <person name="Deng C."/>
            <person name="Niu S.C."/>
            <person name="Huang J."/>
            <person name="Wang M."/>
            <person name="Liu G.H."/>
            <person name="Yang H.J."/>
            <person name="Xiao X.J."/>
            <person name="Hsiao Y.Y."/>
            <person name="Wu W.L."/>
            <person name="Chen Y.Y."/>
            <person name="Mitsuda N."/>
            <person name="Ohme-Takagi M."/>
            <person name="Luo Y.B."/>
            <person name="Van de Peer Y."/>
            <person name="Liu Z.J."/>
        </authorList>
    </citation>
    <scope>NUCLEOTIDE SEQUENCE [LARGE SCALE GENOMIC DNA]</scope>
    <source>
        <tissue evidence="1">The whole plant</tissue>
    </source>
</reference>
<accession>A0A2I0W3C1</accession>
<evidence type="ECO:0000313" key="2">
    <source>
        <dbReference type="Proteomes" id="UP000233837"/>
    </source>
</evidence>